<dbReference type="PROSITE" id="PS50943">
    <property type="entry name" value="HTH_CROC1"/>
    <property type="match status" value="1"/>
</dbReference>
<dbReference type="PATRIC" id="fig|284581.3.peg.2764"/>
<dbReference type="PANTHER" id="PTHR46558">
    <property type="entry name" value="TRACRIPTIONAL REGULATORY PROTEIN-RELATED-RELATED"/>
    <property type="match status" value="1"/>
</dbReference>
<dbReference type="InterPro" id="IPR001387">
    <property type="entry name" value="Cro/C1-type_HTH"/>
</dbReference>
<evidence type="ECO:0000313" key="3">
    <source>
        <dbReference type="EMBL" id="KOO42710.1"/>
    </source>
</evidence>
<name>A0A0M0KV53_9BACI</name>
<evidence type="ECO:0000256" key="1">
    <source>
        <dbReference type="ARBA" id="ARBA00023125"/>
    </source>
</evidence>
<keyword evidence="1 3" id="KW-0238">DNA-binding</keyword>
<dbReference type="OrthoDB" id="9808239at2"/>
<dbReference type="SMART" id="SM00530">
    <property type="entry name" value="HTH_XRE"/>
    <property type="match status" value="1"/>
</dbReference>
<organism evidence="3 4">
    <name type="scientific">Priestia koreensis</name>
    <dbReference type="NCBI Taxonomy" id="284581"/>
    <lineage>
        <taxon>Bacteria</taxon>
        <taxon>Bacillati</taxon>
        <taxon>Bacillota</taxon>
        <taxon>Bacilli</taxon>
        <taxon>Bacillales</taxon>
        <taxon>Bacillaceae</taxon>
        <taxon>Priestia</taxon>
    </lineage>
</organism>
<dbReference type="EMBL" id="LILC01000023">
    <property type="protein sequence ID" value="KOO42710.1"/>
    <property type="molecule type" value="Genomic_DNA"/>
</dbReference>
<comment type="caution">
    <text evidence="3">The sequence shown here is derived from an EMBL/GenBank/DDBJ whole genome shotgun (WGS) entry which is preliminary data.</text>
</comment>
<keyword evidence="4" id="KW-1185">Reference proteome</keyword>
<dbReference type="Gene3D" id="1.10.260.40">
    <property type="entry name" value="lambda repressor-like DNA-binding domains"/>
    <property type="match status" value="1"/>
</dbReference>
<reference evidence="4" key="1">
    <citation type="submission" date="2015-08" db="EMBL/GenBank/DDBJ databases">
        <title>Fjat-14210 dsm16467.</title>
        <authorList>
            <person name="Liu B."/>
            <person name="Wang J."/>
            <person name="Zhu Y."/>
            <person name="Liu G."/>
            <person name="Chen Q."/>
            <person name="Chen Z."/>
            <person name="Lan J."/>
            <person name="Che J."/>
            <person name="Ge C."/>
            <person name="Shi H."/>
            <person name="Pan Z."/>
            <person name="Liu X."/>
        </authorList>
    </citation>
    <scope>NUCLEOTIDE SEQUENCE [LARGE SCALE GENOMIC DNA]</scope>
    <source>
        <strain evidence="4">DSM 16467</strain>
    </source>
</reference>
<dbReference type="RefSeq" id="WP_053402508.1">
    <property type="nucleotide sequence ID" value="NZ_JAUKEN010000001.1"/>
</dbReference>
<dbReference type="SUPFAM" id="SSF47413">
    <property type="entry name" value="lambda repressor-like DNA-binding domains"/>
    <property type="match status" value="1"/>
</dbReference>
<proteinExistence type="predicted"/>
<dbReference type="InterPro" id="IPR010982">
    <property type="entry name" value="Lambda_DNA-bd_dom_sf"/>
</dbReference>
<dbReference type="Pfam" id="PF01381">
    <property type="entry name" value="HTH_3"/>
    <property type="match status" value="1"/>
</dbReference>
<dbReference type="AlphaFoldDB" id="A0A0M0KV53"/>
<dbReference type="Proteomes" id="UP000037558">
    <property type="component" value="Unassembled WGS sequence"/>
</dbReference>
<evidence type="ECO:0000259" key="2">
    <source>
        <dbReference type="PROSITE" id="PS50943"/>
    </source>
</evidence>
<evidence type="ECO:0000313" key="4">
    <source>
        <dbReference type="Proteomes" id="UP000037558"/>
    </source>
</evidence>
<dbReference type="PANTHER" id="PTHR46558:SF4">
    <property type="entry name" value="DNA-BIDING PHAGE PROTEIN"/>
    <property type="match status" value="1"/>
</dbReference>
<dbReference type="STRING" id="284581.AMD01_16315"/>
<dbReference type="CDD" id="cd00093">
    <property type="entry name" value="HTH_XRE"/>
    <property type="match status" value="1"/>
</dbReference>
<protein>
    <submittedName>
        <fullName evidence="3">DNA-binding protein</fullName>
    </submittedName>
</protein>
<accession>A0A0M0KV53</accession>
<gene>
    <name evidence="3" type="ORF">AMD01_16315</name>
</gene>
<feature type="domain" description="HTH cro/C1-type" evidence="2">
    <location>
        <begin position="6"/>
        <end position="60"/>
    </location>
</feature>
<sequence length="69" mass="7895">MLQNSIAIGRAEKKWTQQDLANEINVSRQTIISLEKNKYNPSLVLAFKIAHSLGKEITDVFQYEEDVES</sequence>
<dbReference type="GO" id="GO:0003677">
    <property type="term" value="F:DNA binding"/>
    <property type="evidence" value="ECO:0007669"/>
    <property type="project" value="UniProtKB-KW"/>
</dbReference>